<proteinExistence type="predicted"/>
<name>A0A5J5IDG2_9BACT</name>
<protein>
    <submittedName>
        <fullName evidence="2">Low affinity iron permease family protein</fullName>
    </submittedName>
</protein>
<dbReference type="InterPro" id="IPR007251">
    <property type="entry name" value="Iron_permease_Fet4"/>
</dbReference>
<keyword evidence="1" id="KW-1133">Transmembrane helix</keyword>
<reference evidence="2 3" key="1">
    <citation type="submission" date="2019-09" db="EMBL/GenBank/DDBJ databases">
        <title>Draft genome sequence of Ginsengibacter sp. BR5-29.</title>
        <authorList>
            <person name="Im W.-T."/>
        </authorList>
    </citation>
    <scope>NUCLEOTIDE SEQUENCE [LARGE SCALE GENOMIC DNA]</scope>
    <source>
        <strain evidence="2 3">BR5-29</strain>
    </source>
</reference>
<evidence type="ECO:0000256" key="1">
    <source>
        <dbReference type="SAM" id="Phobius"/>
    </source>
</evidence>
<gene>
    <name evidence="2" type="ORF">FW778_17260</name>
</gene>
<keyword evidence="1" id="KW-0812">Transmembrane</keyword>
<dbReference type="AlphaFoldDB" id="A0A5J5IDG2"/>
<dbReference type="RefSeq" id="WP_150416104.1">
    <property type="nucleotide sequence ID" value="NZ_VYQF01000006.1"/>
</dbReference>
<dbReference type="GO" id="GO:0055085">
    <property type="term" value="P:transmembrane transport"/>
    <property type="evidence" value="ECO:0007669"/>
    <property type="project" value="InterPro"/>
</dbReference>
<dbReference type="Pfam" id="PF04120">
    <property type="entry name" value="Iron_permease"/>
    <property type="match status" value="1"/>
</dbReference>
<feature type="transmembrane region" description="Helical" evidence="1">
    <location>
        <begin position="53"/>
        <end position="72"/>
    </location>
</feature>
<keyword evidence="3" id="KW-1185">Reference proteome</keyword>
<evidence type="ECO:0000313" key="3">
    <source>
        <dbReference type="Proteomes" id="UP000326903"/>
    </source>
</evidence>
<keyword evidence="1" id="KW-0472">Membrane</keyword>
<organism evidence="2 3">
    <name type="scientific">Ginsengibacter hankyongi</name>
    <dbReference type="NCBI Taxonomy" id="2607284"/>
    <lineage>
        <taxon>Bacteria</taxon>
        <taxon>Pseudomonadati</taxon>
        <taxon>Bacteroidota</taxon>
        <taxon>Chitinophagia</taxon>
        <taxon>Chitinophagales</taxon>
        <taxon>Chitinophagaceae</taxon>
        <taxon>Ginsengibacter</taxon>
    </lineage>
</organism>
<feature type="transmembrane region" description="Helical" evidence="1">
    <location>
        <begin position="29"/>
        <end position="47"/>
    </location>
</feature>
<sequence length="159" mass="18125">MNIKTGEHKKYSFEKFASSVTKATGGTPAFMVAFFIILIWGAAGPFFHYSQTWQAIISTGTTITTFLMVFLIQKSQNKDSLAIQLKLNELVAANEFASNRLLNVEKMTEDELKVIHKYYSKLSEFTRNDETMIQSHSIDEVSVLHDFKNEMEQELKDAV</sequence>
<dbReference type="EMBL" id="VYQF01000006">
    <property type="protein sequence ID" value="KAA9037176.1"/>
    <property type="molecule type" value="Genomic_DNA"/>
</dbReference>
<dbReference type="Proteomes" id="UP000326903">
    <property type="component" value="Unassembled WGS sequence"/>
</dbReference>
<accession>A0A5J5IDG2</accession>
<comment type="caution">
    <text evidence="2">The sequence shown here is derived from an EMBL/GenBank/DDBJ whole genome shotgun (WGS) entry which is preliminary data.</text>
</comment>
<evidence type="ECO:0000313" key="2">
    <source>
        <dbReference type="EMBL" id="KAA9037176.1"/>
    </source>
</evidence>